<dbReference type="FunFam" id="1.10.10.10:FF:000210">
    <property type="entry name" value="Winged-helix transcriptional response regulator KdpE"/>
    <property type="match status" value="1"/>
</dbReference>
<feature type="DNA-binding region" description="OmpR/PhoB-type" evidence="9">
    <location>
        <begin position="136"/>
        <end position="235"/>
    </location>
</feature>
<sequence>MTEHDHLATAPTALLVEDEPQIRRFVRAALEEEGWQVFEAATLQRGLIDAGTRKPDLIVLDLGLPDGDGIDFVLDLRKWSSAPVIVLSARVNEADKIRALDAGADDYLTKPFGVGELLARVRATLRRQRQPAASKEGLINFGDVAVDLQNRRVTRGGENVHLTPTEYRLLAVLVANAGRVMTNPQLLRAVWGPSQSENGHYLRIYMGHLRHKLEADPAQPKFLLTETAVGYRLQLPG</sequence>
<evidence type="ECO:0000256" key="5">
    <source>
        <dbReference type="ARBA" id="ARBA00023015"/>
    </source>
</evidence>
<keyword evidence="2" id="KW-0963">Cytoplasm</keyword>
<dbReference type="PANTHER" id="PTHR48111:SF50">
    <property type="entry name" value="KDP OPERON TRANSCRIPTIONAL REGULATORY PROTEIN KDPE"/>
    <property type="match status" value="1"/>
</dbReference>
<dbReference type="GO" id="GO:0005829">
    <property type="term" value="C:cytosol"/>
    <property type="evidence" value="ECO:0007669"/>
    <property type="project" value="TreeGrafter"/>
</dbReference>
<dbReference type="Pfam" id="PF00072">
    <property type="entry name" value="Response_reg"/>
    <property type="match status" value="1"/>
</dbReference>
<keyword evidence="5" id="KW-0805">Transcription regulation</keyword>
<dbReference type="GO" id="GO:0042802">
    <property type="term" value="F:identical protein binding"/>
    <property type="evidence" value="ECO:0007669"/>
    <property type="project" value="UniProtKB-ARBA"/>
</dbReference>
<dbReference type="Gene3D" id="3.40.50.2300">
    <property type="match status" value="1"/>
</dbReference>
<reference evidence="13" key="1">
    <citation type="journal article" date="2016" name="Front. Microbiol.">
        <title>Molecular Keys to the Janthinobacterium and Duganella spp. Interaction with the Plant Pathogen Fusarium graminearum.</title>
        <authorList>
            <person name="Haack F.S."/>
            <person name="Poehlein A."/>
            <person name="Kroger C."/>
            <person name="Voigt C.A."/>
            <person name="Piepenbring M."/>
            <person name="Bode H.B."/>
            <person name="Daniel R."/>
            <person name="Schafer W."/>
            <person name="Streit W.R."/>
        </authorList>
    </citation>
    <scope>NUCLEOTIDE SEQUENCE [LARGE SCALE GENOMIC DNA]</scope>
    <source>
        <strain evidence="13">T54</strain>
    </source>
</reference>
<keyword evidence="7" id="KW-0804">Transcription</keyword>
<feature type="domain" description="Response regulatory" evidence="10">
    <location>
        <begin position="12"/>
        <end position="125"/>
    </location>
</feature>
<dbReference type="PANTHER" id="PTHR48111">
    <property type="entry name" value="REGULATOR OF RPOS"/>
    <property type="match status" value="1"/>
</dbReference>
<dbReference type="NCBIfam" id="NF007820">
    <property type="entry name" value="PRK10529.1"/>
    <property type="match status" value="1"/>
</dbReference>
<keyword evidence="6 9" id="KW-0238">DNA-binding</keyword>
<feature type="modified residue" description="4-aspartylphosphate" evidence="8">
    <location>
        <position position="61"/>
    </location>
</feature>
<keyword evidence="13" id="KW-1185">Reference proteome</keyword>
<dbReference type="InterPro" id="IPR039420">
    <property type="entry name" value="WalR-like"/>
</dbReference>
<evidence type="ECO:0000256" key="2">
    <source>
        <dbReference type="ARBA" id="ARBA00022490"/>
    </source>
</evidence>
<evidence type="ECO:0000256" key="1">
    <source>
        <dbReference type="ARBA" id="ARBA00004496"/>
    </source>
</evidence>
<dbReference type="InterPro" id="IPR001867">
    <property type="entry name" value="OmpR/PhoB-type_DNA-bd"/>
</dbReference>
<dbReference type="OrthoDB" id="9802426at2"/>
<evidence type="ECO:0000259" key="11">
    <source>
        <dbReference type="PROSITE" id="PS51755"/>
    </source>
</evidence>
<name>A0A1E7WCD5_9BURK</name>
<feature type="domain" description="OmpR/PhoB-type" evidence="11">
    <location>
        <begin position="136"/>
        <end position="235"/>
    </location>
</feature>
<gene>
    <name evidence="12" type="primary">kdpE</name>
    <name evidence="12" type="ORF">DUPY_45330</name>
</gene>
<evidence type="ECO:0000256" key="3">
    <source>
        <dbReference type="ARBA" id="ARBA00022553"/>
    </source>
</evidence>
<dbReference type="GO" id="GO:0000156">
    <property type="term" value="F:phosphorelay response regulator activity"/>
    <property type="evidence" value="ECO:0007669"/>
    <property type="project" value="TreeGrafter"/>
</dbReference>
<comment type="caution">
    <text evidence="12">The sequence shown here is derived from an EMBL/GenBank/DDBJ whole genome shotgun (WGS) entry which is preliminary data.</text>
</comment>
<proteinExistence type="predicted"/>
<evidence type="ECO:0000313" key="12">
    <source>
        <dbReference type="EMBL" id="OEZ94580.1"/>
    </source>
</evidence>
<dbReference type="EMBL" id="LROM01000131">
    <property type="protein sequence ID" value="OEZ94580.1"/>
    <property type="molecule type" value="Genomic_DNA"/>
</dbReference>
<dbReference type="InterPro" id="IPR001789">
    <property type="entry name" value="Sig_transdc_resp-reg_receiver"/>
</dbReference>
<dbReference type="Gene3D" id="1.10.10.10">
    <property type="entry name" value="Winged helix-like DNA-binding domain superfamily/Winged helix DNA-binding domain"/>
    <property type="match status" value="1"/>
</dbReference>
<dbReference type="PATRIC" id="fig|762836.4.peg.4662"/>
<organism evidence="12 13">
    <name type="scientific">Duganella phyllosphaerae</name>
    <dbReference type="NCBI Taxonomy" id="762836"/>
    <lineage>
        <taxon>Bacteria</taxon>
        <taxon>Pseudomonadati</taxon>
        <taxon>Pseudomonadota</taxon>
        <taxon>Betaproteobacteria</taxon>
        <taxon>Burkholderiales</taxon>
        <taxon>Oxalobacteraceae</taxon>
        <taxon>Telluria group</taxon>
        <taxon>Duganella</taxon>
    </lineage>
</organism>
<dbReference type="InterPro" id="IPR036388">
    <property type="entry name" value="WH-like_DNA-bd_sf"/>
</dbReference>
<evidence type="ECO:0000256" key="7">
    <source>
        <dbReference type="ARBA" id="ARBA00023163"/>
    </source>
</evidence>
<dbReference type="CDD" id="cd00383">
    <property type="entry name" value="trans_reg_C"/>
    <property type="match status" value="1"/>
</dbReference>
<dbReference type="AlphaFoldDB" id="A0A1E7WCD5"/>
<dbReference type="Proteomes" id="UP000175989">
    <property type="component" value="Unassembled WGS sequence"/>
</dbReference>
<dbReference type="CDD" id="cd17620">
    <property type="entry name" value="REC_OmpR_KdpE-like"/>
    <property type="match status" value="1"/>
</dbReference>
<evidence type="ECO:0000256" key="8">
    <source>
        <dbReference type="PROSITE-ProRule" id="PRU00169"/>
    </source>
</evidence>
<dbReference type="Gene3D" id="6.10.250.690">
    <property type="match status" value="1"/>
</dbReference>
<keyword evidence="4" id="KW-0902">Two-component regulatory system</keyword>
<accession>A0A1E7WCD5</accession>
<dbReference type="SUPFAM" id="SSF52172">
    <property type="entry name" value="CheY-like"/>
    <property type="match status" value="1"/>
</dbReference>
<dbReference type="GO" id="GO:0000987">
    <property type="term" value="F:cis-regulatory region sequence-specific DNA binding"/>
    <property type="evidence" value="ECO:0007669"/>
    <property type="project" value="UniProtKB-ARBA"/>
</dbReference>
<dbReference type="InterPro" id="IPR011006">
    <property type="entry name" value="CheY-like_superfamily"/>
</dbReference>
<evidence type="ECO:0000259" key="10">
    <source>
        <dbReference type="PROSITE" id="PS50110"/>
    </source>
</evidence>
<dbReference type="PROSITE" id="PS51755">
    <property type="entry name" value="OMPR_PHOB"/>
    <property type="match status" value="1"/>
</dbReference>
<evidence type="ECO:0000313" key="13">
    <source>
        <dbReference type="Proteomes" id="UP000175989"/>
    </source>
</evidence>
<dbReference type="GO" id="GO:0032993">
    <property type="term" value="C:protein-DNA complex"/>
    <property type="evidence" value="ECO:0007669"/>
    <property type="project" value="TreeGrafter"/>
</dbReference>
<evidence type="ECO:0000256" key="6">
    <source>
        <dbReference type="ARBA" id="ARBA00023125"/>
    </source>
</evidence>
<dbReference type="SMART" id="SM00448">
    <property type="entry name" value="REC"/>
    <property type="match status" value="1"/>
</dbReference>
<dbReference type="PROSITE" id="PS50110">
    <property type="entry name" value="RESPONSE_REGULATORY"/>
    <property type="match status" value="1"/>
</dbReference>
<evidence type="ECO:0000256" key="4">
    <source>
        <dbReference type="ARBA" id="ARBA00023012"/>
    </source>
</evidence>
<dbReference type="FunFam" id="3.40.50.2300:FF:000021">
    <property type="entry name" value="Two-component system response regulator KdpE"/>
    <property type="match status" value="1"/>
</dbReference>
<protein>
    <submittedName>
        <fullName evidence="12">KDP operon transcriptional regulatory protein KdpE</fullName>
    </submittedName>
</protein>
<keyword evidence="3 8" id="KW-0597">Phosphoprotein</keyword>
<evidence type="ECO:0000256" key="9">
    <source>
        <dbReference type="PROSITE-ProRule" id="PRU01091"/>
    </source>
</evidence>
<dbReference type="GO" id="GO:0045893">
    <property type="term" value="P:positive regulation of DNA-templated transcription"/>
    <property type="evidence" value="ECO:0007669"/>
    <property type="project" value="UniProtKB-ARBA"/>
</dbReference>
<comment type="subcellular location">
    <subcellularLocation>
        <location evidence="1">Cytoplasm</location>
    </subcellularLocation>
</comment>
<dbReference type="SMART" id="SM00862">
    <property type="entry name" value="Trans_reg_C"/>
    <property type="match status" value="1"/>
</dbReference>
<dbReference type="Pfam" id="PF00486">
    <property type="entry name" value="Trans_reg_C"/>
    <property type="match status" value="1"/>
</dbReference>
<dbReference type="RefSeq" id="WP_070251353.1">
    <property type="nucleotide sequence ID" value="NZ_LROM01000131.1"/>
</dbReference>